<name>A0ABW3BS45_9FLAO</name>
<organism evidence="1 2">
    <name type="scientific">Mariniflexile aquimaris</name>
    <dbReference type="NCBI Taxonomy" id="881009"/>
    <lineage>
        <taxon>Bacteria</taxon>
        <taxon>Pseudomonadati</taxon>
        <taxon>Bacteroidota</taxon>
        <taxon>Flavobacteriia</taxon>
        <taxon>Flavobacteriales</taxon>
        <taxon>Flavobacteriaceae</taxon>
        <taxon>Mariniflexile</taxon>
    </lineage>
</organism>
<protein>
    <recommendedName>
        <fullName evidence="3">Glycosyl transferase family 2</fullName>
    </recommendedName>
</protein>
<dbReference type="RefSeq" id="WP_379940697.1">
    <property type="nucleotide sequence ID" value="NZ_JBHTIB010000008.1"/>
</dbReference>
<evidence type="ECO:0000313" key="1">
    <source>
        <dbReference type="EMBL" id="MFD0835493.1"/>
    </source>
</evidence>
<evidence type="ECO:0008006" key="3">
    <source>
        <dbReference type="Google" id="ProtNLM"/>
    </source>
</evidence>
<proteinExistence type="predicted"/>
<evidence type="ECO:0000313" key="2">
    <source>
        <dbReference type="Proteomes" id="UP001597011"/>
    </source>
</evidence>
<accession>A0ABW3BS45</accession>
<dbReference type="SUPFAM" id="SSF53448">
    <property type="entry name" value="Nucleotide-diphospho-sugar transferases"/>
    <property type="match status" value="1"/>
</dbReference>
<dbReference type="EMBL" id="JBHTIB010000008">
    <property type="protein sequence ID" value="MFD0835493.1"/>
    <property type="molecule type" value="Genomic_DNA"/>
</dbReference>
<dbReference type="Proteomes" id="UP001597011">
    <property type="component" value="Unassembled WGS sequence"/>
</dbReference>
<gene>
    <name evidence="1" type="ORF">ACFQ0I_06965</name>
</gene>
<reference evidence="2" key="1">
    <citation type="journal article" date="2019" name="Int. J. Syst. Evol. Microbiol.">
        <title>The Global Catalogue of Microorganisms (GCM) 10K type strain sequencing project: providing services to taxonomists for standard genome sequencing and annotation.</title>
        <authorList>
            <consortium name="The Broad Institute Genomics Platform"/>
            <consortium name="The Broad Institute Genome Sequencing Center for Infectious Disease"/>
            <person name="Wu L."/>
            <person name="Ma J."/>
        </authorList>
    </citation>
    <scope>NUCLEOTIDE SEQUENCE [LARGE SCALE GENOMIC DNA]</scope>
    <source>
        <strain evidence="2">CCUG 60529</strain>
    </source>
</reference>
<dbReference type="InterPro" id="IPR029044">
    <property type="entry name" value="Nucleotide-diphossugar_trans"/>
</dbReference>
<keyword evidence="2" id="KW-1185">Reference proteome</keyword>
<dbReference type="Gene3D" id="3.90.550.10">
    <property type="entry name" value="Spore Coat Polysaccharide Biosynthesis Protein SpsA, Chain A"/>
    <property type="match status" value="1"/>
</dbReference>
<sequence length="292" mass="35011">MKILHFSPVKKENEIVELHLKSLKDLQKEGLNLTYSFFDDNDDFRSSLLLKKFVGNFDNGILFTQTDIKLEDKSKNQKERWVIDSYKRITAIKNFAIKYFLNNDYDYLFFTDSDLILHPETLKILLQQNKHFCSEIFWTKFDYTPTYAPNGWYSKPHGYTKEDLLMFRENGTYKVDFTGACTLLSRQILLDNVSFKKISNLDYLGEDKHFCIRASVMDYDIYLNTTYPAFHLYDINLINQGKEFIRLGYDLTYLKFWLNDEWEKKIDPWLYPAKKTFYMKFLSILKKLMHNK</sequence>
<comment type="caution">
    <text evidence="1">The sequence shown here is derived from an EMBL/GenBank/DDBJ whole genome shotgun (WGS) entry which is preliminary data.</text>
</comment>